<keyword evidence="3" id="KW-1185">Reference proteome</keyword>
<evidence type="ECO:0000313" key="3">
    <source>
        <dbReference type="Proteomes" id="UP000520814"/>
    </source>
</evidence>
<feature type="domain" description="Amidohydrolase-related" evidence="1">
    <location>
        <begin position="70"/>
        <end position="247"/>
    </location>
</feature>
<dbReference type="GO" id="GO:0016787">
    <property type="term" value="F:hydrolase activity"/>
    <property type="evidence" value="ECO:0007669"/>
    <property type="project" value="UniProtKB-KW"/>
</dbReference>
<dbReference type="Pfam" id="PF04909">
    <property type="entry name" value="Amidohydro_2"/>
    <property type="match status" value="1"/>
</dbReference>
<proteinExistence type="predicted"/>
<protein>
    <submittedName>
        <fullName evidence="2">Putative TIM-barrel fold metal-dependent hydrolase</fullName>
    </submittedName>
</protein>
<accession>A0A7W9W5E5</accession>
<evidence type="ECO:0000259" key="1">
    <source>
        <dbReference type="Pfam" id="PF04909"/>
    </source>
</evidence>
<dbReference type="InterPro" id="IPR006680">
    <property type="entry name" value="Amidohydro-rel"/>
</dbReference>
<dbReference type="EMBL" id="JACHGW010000002">
    <property type="protein sequence ID" value="MBB6050359.1"/>
    <property type="molecule type" value="Genomic_DNA"/>
</dbReference>
<dbReference type="AlphaFoldDB" id="A0A7W9W5E5"/>
<dbReference type="RefSeq" id="WP_184195169.1">
    <property type="nucleotide sequence ID" value="NZ_JACHGW010000002.1"/>
</dbReference>
<dbReference type="InterPro" id="IPR032466">
    <property type="entry name" value="Metal_Hydrolase"/>
</dbReference>
<dbReference type="Gene3D" id="3.20.20.140">
    <property type="entry name" value="Metal-dependent hydrolases"/>
    <property type="match status" value="1"/>
</dbReference>
<organism evidence="2 3">
    <name type="scientific">Armatimonas rosea</name>
    <dbReference type="NCBI Taxonomy" id="685828"/>
    <lineage>
        <taxon>Bacteria</taxon>
        <taxon>Bacillati</taxon>
        <taxon>Armatimonadota</taxon>
        <taxon>Armatimonadia</taxon>
        <taxon>Armatimonadales</taxon>
        <taxon>Armatimonadaceae</taxon>
        <taxon>Armatimonas</taxon>
    </lineage>
</organism>
<sequence length="266" mass="28296">MAEEIIDVHCGWGPTPAAPDWNQAEAVQTTLAARGITTCCLSSLLARRYDPIGGNETVADTLASPGSPVNLRGWLVVQPAQHEESSAQMRRHLYSESFVGAALYPNPATGAPVALEYSRELLILVRRYSKALLIETPTAEAMWHAVEIAGFMQGVKIVASGMGGEEWRAAIDYAVKPSNLFLDISGALAPEKIRYAIQAMSGARKLLFSSNAPANDPAANLAMLEEAGLTADEREKILCANAHRVFGWGTGSTESPAGLTLSAMGS</sequence>
<name>A0A7W9W5E5_ARMRO</name>
<evidence type="ECO:0000313" key="2">
    <source>
        <dbReference type="EMBL" id="MBB6050359.1"/>
    </source>
</evidence>
<gene>
    <name evidence="2" type="ORF">HNQ39_002150</name>
</gene>
<keyword evidence="2" id="KW-0378">Hydrolase</keyword>
<dbReference type="Proteomes" id="UP000520814">
    <property type="component" value="Unassembled WGS sequence"/>
</dbReference>
<dbReference type="SUPFAM" id="SSF51556">
    <property type="entry name" value="Metallo-dependent hydrolases"/>
    <property type="match status" value="1"/>
</dbReference>
<reference evidence="2 3" key="1">
    <citation type="submission" date="2020-08" db="EMBL/GenBank/DDBJ databases">
        <title>Genomic Encyclopedia of Type Strains, Phase IV (KMG-IV): sequencing the most valuable type-strain genomes for metagenomic binning, comparative biology and taxonomic classification.</title>
        <authorList>
            <person name="Goeker M."/>
        </authorList>
    </citation>
    <scope>NUCLEOTIDE SEQUENCE [LARGE SCALE GENOMIC DNA]</scope>
    <source>
        <strain evidence="2 3">DSM 23562</strain>
    </source>
</reference>
<comment type="caution">
    <text evidence="2">The sequence shown here is derived from an EMBL/GenBank/DDBJ whole genome shotgun (WGS) entry which is preliminary data.</text>
</comment>